<feature type="non-terminal residue" evidence="1">
    <location>
        <position position="1"/>
    </location>
</feature>
<protein>
    <submittedName>
        <fullName evidence="1">Uncharacterized protein</fullName>
    </submittedName>
</protein>
<comment type="caution">
    <text evidence="1">The sequence shown here is derived from an EMBL/GenBank/DDBJ whole genome shotgun (WGS) entry which is preliminary data.</text>
</comment>
<evidence type="ECO:0000313" key="2">
    <source>
        <dbReference type="Proteomes" id="UP001634394"/>
    </source>
</evidence>
<keyword evidence="2" id="KW-1185">Reference proteome</keyword>
<sequence length="62" mass="6839">NFLEIASNVIDVKNRPSWEALISKDQVGASIILQNVEQYSSIKAKSSNSTDGSVKRFAKKNL</sequence>
<evidence type="ECO:0000313" key="1">
    <source>
        <dbReference type="EMBL" id="KAL3875655.1"/>
    </source>
</evidence>
<dbReference type="Proteomes" id="UP001634394">
    <property type="component" value="Unassembled WGS sequence"/>
</dbReference>
<dbReference type="EMBL" id="JBJQND010000005">
    <property type="protein sequence ID" value="KAL3875655.1"/>
    <property type="molecule type" value="Genomic_DNA"/>
</dbReference>
<proteinExistence type="predicted"/>
<dbReference type="AlphaFoldDB" id="A0ABD3WQ57"/>
<organism evidence="1 2">
    <name type="scientific">Sinanodonta woodiana</name>
    <name type="common">Chinese pond mussel</name>
    <name type="synonym">Anodonta woodiana</name>
    <dbReference type="NCBI Taxonomy" id="1069815"/>
    <lineage>
        <taxon>Eukaryota</taxon>
        <taxon>Metazoa</taxon>
        <taxon>Spiralia</taxon>
        <taxon>Lophotrochozoa</taxon>
        <taxon>Mollusca</taxon>
        <taxon>Bivalvia</taxon>
        <taxon>Autobranchia</taxon>
        <taxon>Heteroconchia</taxon>
        <taxon>Palaeoheterodonta</taxon>
        <taxon>Unionida</taxon>
        <taxon>Unionoidea</taxon>
        <taxon>Unionidae</taxon>
        <taxon>Unioninae</taxon>
        <taxon>Sinanodonta</taxon>
    </lineage>
</organism>
<feature type="non-terminal residue" evidence="1">
    <location>
        <position position="62"/>
    </location>
</feature>
<reference evidence="1 2" key="1">
    <citation type="submission" date="2024-11" db="EMBL/GenBank/DDBJ databases">
        <title>Chromosome-level genome assembly of the freshwater bivalve Anodonta woodiana.</title>
        <authorList>
            <person name="Chen X."/>
        </authorList>
    </citation>
    <scope>NUCLEOTIDE SEQUENCE [LARGE SCALE GENOMIC DNA]</scope>
    <source>
        <strain evidence="1">MN2024</strain>
        <tissue evidence="1">Gills</tissue>
    </source>
</reference>
<name>A0ABD3WQ57_SINWO</name>
<accession>A0ABD3WQ57</accession>
<gene>
    <name evidence="1" type="ORF">ACJMK2_033585</name>
</gene>